<dbReference type="Gene3D" id="3.40.630.30">
    <property type="match status" value="1"/>
</dbReference>
<keyword evidence="4" id="KW-1185">Reference proteome</keyword>
<name>A0ABV7IKG0_9SPHN</name>
<organism evidence="3 4">
    <name type="scientific">Novosphingobium bradum</name>
    <dbReference type="NCBI Taxonomy" id="1737444"/>
    <lineage>
        <taxon>Bacteria</taxon>
        <taxon>Pseudomonadati</taxon>
        <taxon>Pseudomonadota</taxon>
        <taxon>Alphaproteobacteria</taxon>
        <taxon>Sphingomonadales</taxon>
        <taxon>Sphingomonadaceae</taxon>
        <taxon>Novosphingobium</taxon>
    </lineage>
</organism>
<keyword evidence="3" id="KW-0012">Acyltransferase</keyword>
<feature type="region of interest" description="Disordered" evidence="1">
    <location>
        <begin position="185"/>
        <end position="212"/>
    </location>
</feature>
<dbReference type="EC" id="2.3.-.-" evidence="3"/>
<sequence length="212" mass="22458">MFFRSERLFLRPGWPEDWADLFRQIADAAIVHNLARAPWPYGAGDARAFAALPQDRRFPHFFITLPQTSGGAELIGCIGLHPGAGAASGEPGQVPESEHPPELGYWIARERWGQGYATEAGRAVLAIARTLGHRLVRANHFVDNAASGRVLAKLGFRPTGACEPRFSVGRGEMAPAQVHLLHLAGAAGGGDDDHDLGGNGSGGAPAPMSRAA</sequence>
<dbReference type="InterPro" id="IPR000182">
    <property type="entry name" value="GNAT_dom"/>
</dbReference>
<accession>A0ABV7IKG0</accession>
<evidence type="ECO:0000259" key="2">
    <source>
        <dbReference type="PROSITE" id="PS51186"/>
    </source>
</evidence>
<dbReference type="GO" id="GO:0016746">
    <property type="term" value="F:acyltransferase activity"/>
    <property type="evidence" value="ECO:0007669"/>
    <property type="project" value="UniProtKB-KW"/>
</dbReference>
<dbReference type="InterPro" id="IPR051531">
    <property type="entry name" value="N-acetyltransferase"/>
</dbReference>
<reference evidence="4" key="1">
    <citation type="journal article" date="2019" name="Int. J. Syst. Evol. Microbiol.">
        <title>The Global Catalogue of Microorganisms (GCM) 10K type strain sequencing project: providing services to taxonomists for standard genome sequencing and annotation.</title>
        <authorList>
            <consortium name="The Broad Institute Genomics Platform"/>
            <consortium name="The Broad Institute Genome Sequencing Center for Infectious Disease"/>
            <person name="Wu L."/>
            <person name="Ma J."/>
        </authorList>
    </citation>
    <scope>NUCLEOTIDE SEQUENCE [LARGE SCALE GENOMIC DNA]</scope>
    <source>
        <strain evidence="4">KCTC 42984</strain>
    </source>
</reference>
<protein>
    <submittedName>
        <fullName evidence="3">GNAT family N-acetyltransferase</fullName>
        <ecNumber evidence="3">2.3.-.-</ecNumber>
    </submittedName>
</protein>
<dbReference type="RefSeq" id="WP_379508568.1">
    <property type="nucleotide sequence ID" value="NZ_JBHRTQ010000003.1"/>
</dbReference>
<evidence type="ECO:0000313" key="4">
    <source>
        <dbReference type="Proteomes" id="UP001595604"/>
    </source>
</evidence>
<dbReference type="InterPro" id="IPR016181">
    <property type="entry name" value="Acyl_CoA_acyltransferase"/>
</dbReference>
<comment type="caution">
    <text evidence="3">The sequence shown here is derived from an EMBL/GenBank/DDBJ whole genome shotgun (WGS) entry which is preliminary data.</text>
</comment>
<dbReference type="EMBL" id="JBHRTQ010000003">
    <property type="protein sequence ID" value="MFC3173178.1"/>
    <property type="molecule type" value="Genomic_DNA"/>
</dbReference>
<keyword evidence="3" id="KW-0808">Transferase</keyword>
<dbReference type="PANTHER" id="PTHR43792">
    <property type="entry name" value="GNAT FAMILY, PUTATIVE (AFU_ORTHOLOGUE AFUA_3G00765)-RELATED-RELATED"/>
    <property type="match status" value="1"/>
</dbReference>
<dbReference type="Proteomes" id="UP001595604">
    <property type="component" value="Unassembled WGS sequence"/>
</dbReference>
<dbReference type="PROSITE" id="PS51186">
    <property type="entry name" value="GNAT"/>
    <property type="match status" value="1"/>
</dbReference>
<feature type="domain" description="N-acetyltransferase" evidence="2">
    <location>
        <begin position="8"/>
        <end position="178"/>
    </location>
</feature>
<evidence type="ECO:0000256" key="1">
    <source>
        <dbReference type="SAM" id="MobiDB-lite"/>
    </source>
</evidence>
<gene>
    <name evidence="3" type="ORF">ACFOD9_02815</name>
</gene>
<evidence type="ECO:0000313" key="3">
    <source>
        <dbReference type="EMBL" id="MFC3173178.1"/>
    </source>
</evidence>
<dbReference type="SUPFAM" id="SSF55729">
    <property type="entry name" value="Acyl-CoA N-acyltransferases (Nat)"/>
    <property type="match status" value="1"/>
</dbReference>
<proteinExistence type="predicted"/>
<dbReference type="Pfam" id="PF13302">
    <property type="entry name" value="Acetyltransf_3"/>
    <property type="match status" value="1"/>
</dbReference>